<dbReference type="KEGG" id="nta:107821151"/>
<dbReference type="CDD" id="cd09272">
    <property type="entry name" value="RNase_HI_RT_Ty1"/>
    <property type="match status" value="1"/>
</dbReference>
<reference evidence="1" key="1">
    <citation type="submission" date="2025-08" db="UniProtKB">
        <authorList>
            <consortium name="RefSeq"/>
        </authorList>
    </citation>
    <scope>IDENTIFICATION</scope>
</reference>
<gene>
    <name evidence="1" type="primary">LOC107821151</name>
</gene>
<protein>
    <submittedName>
        <fullName evidence="1">Uncharacterized mitochondrial protein AtMg00810-like</fullName>
    </submittedName>
</protein>
<dbReference type="RefSeq" id="XP_016503045.1">
    <property type="nucleotide sequence ID" value="XM_016647559.1"/>
</dbReference>
<dbReference type="AlphaFoldDB" id="A0A1S4CPQ3"/>
<sequence>MTLRIKAQEDSNGTNLKLTSTKFDKIVNGNTDDRVLDDRSLFQRLVGNILYLTITRLDIAYAVQCLSQFMHAPKKPHYEAALHVMRKSITGFCIKLGSSLISWKAKNQTTISGSSAEAEYRSMAIQWKS</sequence>
<accession>A0A1S4CPQ3</accession>
<dbReference type="STRING" id="4097.A0A1S4CPQ3"/>
<name>A0A1S4CPQ3_TOBAC</name>
<dbReference type="PANTHER" id="PTHR11439:SF464">
    <property type="entry name" value="REVERSE TRANSCRIPTASE TY1_COPIA-TYPE DOMAIN-CONTAINING PROTEIN"/>
    <property type="match status" value="1"/>
</dbReference>
<dbReference type="PANTHER" id="PTHR11439">
    <property type="entry name" value="GAG-POL-RELATED RETROTRANSPOSON"/>
    <property type="match status" value="1"/>
</dbReference>
<proteinExistence type="predicted"/>
<organism evidence="1">
    <name type="scientific">Nicotiana tabacum</name>
    <name type="common">Common tobacco</name>
    <dbReference type="NCBI Taxonomy" id="4097"/>
    <lineage>
        <taxon>Eukaryota</taxon>
        <taxon>Viridiplantae</taxon>
        <taxon>Streptophyta</taxon>
        <taxon>Embryophyta</taxon>
        <taxon>Tracheophyta</taxon>
        <taxon>Spermatophyta</taxon>
        <taxon>Magnoliopsida</taxon>
        <taxon>eudicotyledons</taxon>
        <taxon>Gunneridae</taxon>
        <taxon>Pentapetalae</taxon>
        <taxon>asterids</taxon>
        <taxon>lamiids</taxon>
        <taxon>Solanales</taxon>
        <taxon>Solanaceae</taxon>
        <taxon>Nicotianoideae</taxon>
        <taxon>Nicotianeae</taxon>
        <taxon>Nicotiana</taxon>
    </lineage>
</organism>
<dbReference type="PaxDb" id="4097-A0A1S4CPQ3"/>
<dbReference type="OrthoDB" id="414945at2759"/>
<evidence type="ECO:0000313" key="1">
    <source>
        <dbReference type="RefSeq" id="XP_016503045.1"/>
    </source>
</evidence>
<dbReference type="OMA" id="VMRKSIT"/>